<protein>
    <recommendedName>
        <fullName evidence="2">ribonuclease H</fullName>
        <ecNumber evidence="2">3.1.26.4</ecNumber>
    </recommendedName>
</protein>
<dbReference type="GO" id="GO:0004523">
    <property type="term" value="F:RNA-DNA hybrid ribonuclease activity"/>
    <property type="evidence" value="ECO:0007669"/>
    <property type="project" value="UniProtKB-EC"/>
</dbReference>
<evidence type="ECO:0000313" key="5">
    <source>
        <dbReference type="Proteomes" id="UP001274896"/>
    </source>
</evidence>
<proteinExistence type="inferred from homology"/>
<feature type="domain" description="Reverse transcriptase" evidence="3">
    <location>
        <begin position="118"/>
        <end position="297"/>
    </location>
</feature>
<dbReference type="InterPro" id="IPR056924">
    <property type="entry name" value="SH3_Tf2-1"/>
</dbReference>
<dbReference type="Proteomes" id="UP001274896">
    <property type="component" value="Unassembled WGS sequence"/>
</dbReference>
<evidence type="ECO:0000259" key="3">
    <source>
        <dbReference type="PROSITE" id="PS50878"/>
    </source>
</evidence>
<evidence type="ECO:0000256" key="2">
    <source>
        <dbReference type="ARBA" id="ARBA00012180"/>
    </source>
</evidence>
<dbReference type="InterPro" id="IPR043502">
    <property type="entry name" value="DNA/RNA_pol_sf"/>
</dbReference>
<evidence type="ECO:0000256" key="1">
    <source>
        <dbReference type="ARBA" id="ARBA00010879"/>
    </source>
</evidence>
<evidence type="ECO:0000313" key="4">
    <source>
        <dbReference type="EMBL" id="KAK3550761.1"/>
    </source>
</evidence>
<gene>
    <name evidence="4" type="ORF">QTP70_004599</name>
</gene>
<dbReference type="Gene3D" id="3.30.70.270">
    <property type="match status" value="2"/>
</dbReference>
<dbReference type="InterPro" id="IPR050951">
    <property type="entry name" value="Retrovirus_Pol_polyprotein"/>
</dbReference>
<dbReference type="SUPFAM" id="SSF56672">
    <property type="entry name" value="DNA/RNA polymerases"/>
    <property type="match status" value="1"/>
</dbReference>
<reference evidence="4" key="1">
    <citation type="submission" date="2023-06" db="EMBL/GenBank/DDBJ databases">
        <title>Male Hemibagrus guttatus genome.</title>
        <authorList>
            <person name="Bian C."/>
        </authorList>
    </citation>
    <scope>NUCLEOTIDE SEQUENCE</scope>
    <source>
        <strain evidence="4">Male_cb2023</strain>
        <tissue evidence="4">Muscle</tissue>
    </source>
</reference>
<dbReference type="AlphaFoldDB" id="A0AAE0RD38"/>
<dbReference type="PANTHER" id="PTHR37984:SF5">
    <property type="entry name" value="PROTEIN NYNRIN-LIKE"/>
    <property type="match status" value="1"/>
</dbReference>
<dbReference type="Gene3D" id="3.10.10.10">
    <property type="entry name" value="HIV Type 1 Reverse Transcriptase, subunit A, domain 1"/>
    <property type="match status" value="1"/>
</dbReference>
<sequence length="542" mass="61328">MNTSPNVEPAEYSRLQAVIALDWASAIWYSKSAADYALKFHMLATLRFRLCSGRDFTQPCKWKWHVRTMAVDNCPIRKGLITCQTSPLTLQPCLATSIESPSTTESGTIPQEYQALYEPPGYIRLSTSLAAAGFFFIEKKDGGLRPCIDYRGLNAITVHYPYPLPSVPATLEQLRETWIFTELYLRSAYNLVQIREGDEWKTAFHMTKGHYKYLVMPFGLTNAPAVFQAFINEIFKDLIGRYIIAYIDEILIYSASYCDHVHHLNTVLTRLLHHQLFVKAEKCELLKDSIAFLGYVISQRGVEMDSRKVRTVTDWPEPVTAILGVMNFYCQFIRNYSSIANLLTSLLQGKPRQHQWTEQTRAAFVQLKKSFTTAPILRHPDPMKGLPTAMETAILLFNQVFRSYGLPEDIVSDHGLQCTSRVWRVCSRGQLSPQMCPSCMTGPTAAGRSGRALISGCRGPYNGNASKQTNSRDNQLWISNLKLKLPCCKLRPHFIGHFRIVCQVNPVTYHLSLPPSYHISPTFHVSLLMASTPLPGRCPAEE</sequence>
<comment type="similarity">
    <text evidence="1">Belongs to the beta type-B retroviral polymerase family. HERV class-II K(HML-2) pol subfamily.</text>
</comment>
<dbReference type="EMBL" id="JAUCMX010000003">
    <property type="protein sequence ID" value="KAK3550761.1"/>
    <property type="molecule type" value="Genomic_DNA"/>
</dbReference>
<dbReference type="EC" id="3.1.26.4" evidence="2"/>
<accession>A0AAE0RD38</accession>
<dbReference type="InterPro" id="IPR043128">
    <property type="entry name" value="Rev_trsase/Diguanyl_cyclase"/>
</dbReference>
<dbReference type="InterPro" id="IPR000477">
    <property type="entry name" value="RT_dom"/>
</dbReference>
<dbReference type="PROSITE" id="PS50878">
    <property type="entry name" value="RT_POL"/>
    <property type="match status" value="1"/>
</dbReference>
<dbReference type="Pfam" id="PF00078">
    <property type="entry name" value="RVT_1"/>
    <property type="match status" value="1"/>
</dbReference>
<comment type="caution">
    <text evidence="4">The sequence shown here is derived from an EMBL/GenBank/DDBJ whole genome shotgun (WGS) entry which is preliminary data.</text>
</comment>
<dbReference type="Pfam" id="PF24626">
    <property type="entry name" value="SH3_Tf2-1"/>
    <property type="match status" value="1"/>
</dbReference>
<organism evidence="4 5">
    <name type="scientific">Hemibagrus guttatus</name>
    <dbReference type="NCBI Taxonomy" id="175788"/>
    <lineage>
        <taxon>Eukaryota</taxon>
        <taxon>Metazoa</taxon>
        <taxon>Chordata</taxon>
        <taxon>Craniata</taxon>
        <taxon>Vertebrata</taxon>
        <taxon>Euteleostomi</taxon>
        <taxon>Actinopterygii</taxon>
        <taxon>Neopterygii</taxon>
        <taxon>Teleostei</taxon>
        <taxon>Ostariophysi</taxon>
        <taxon>Siluriformes</taxon>
        <taxon>Bagridae</taxon>
        <taxon>Hemibagrus</taxon>
    </lineage>
</organism>
<dbReference type="PANTHER" id="PTHR37984">
    <property type="entry name" value="PROTEIN CBG26694"/>
    <property type="match status" value="1"/>
</dbReference>
<name>A0AAE0RD38_9TELE</name>
<keyword evidence="5" id="KW-1185">Reference proteome</keyword>
<dbReference type="CDD" id="cd01647">
    <property type="entry name" value="RT_LTR"/>
    <property type="match status" value="1"/>
</dbReference>